<dbReference type="GO" id="GO:0070012">
    <property type="term" value="F:oligopeptidase activity"/>
    <property type="evidence" value="ECO:0007669"/>
    <property type="project" value="TreeGrafter"/>
</dbReference>
<evidence type="ECO:0000313" key="8">
    <source>
        <dbReference type="EMBL" id="REC77115.1"/>
    </source>
</evidence>
<dbReference type="InterPro" id="IPR029058">
    <property type="entry name" value="AB_hydrolase_fold"/>
</dbReference>
<dbReference type="RefSeq" id="WP_116012281.1">
    <property type="nucleotide sequence ID" value="NZ_QNUH01000009.1"/>
</dbReference>
<gene>
    <name evidence="8" type="ORF">DRF60_11890</name>
</gene>
<dbReference type="GO" id="GO:0006508">
    <property type="term" value="P:proteolysis"/>
    <property type="evidence" value="ECO:0007669"/>
    <property type="project" value="UniProtKB-KW"/>
</dbReference>
<evidence type="ECO:0000256" key="3">
    <source>
        <dbReference type="ARBA" id="ARBA00022670"/>
    </source>
</evidence>
<evidence type="ECO:0000313" key="9">
    <source>
        <dbReference type="Proteomes" id="UP000257030"/>
    </source>
</evidence>
<evidence type="ECO:0000259" key="6">
    <source>
        <dbReference type="Pfam" id="PF00326"/>
    </source>
</evidence>
<keyword evidence="5" id="KW-0720">Serine protease</keyword>
<dbReference type="Pfam" id="PF02897">
    <property type="entry name" value="Peptidase_S9_N"/>
    <property type="match status" value="1"/>
</dbReference>
<evidence type="ECO:0000256" key="1">
    <source>
        <dbReference type="ARBA" id="ARBA00001070"/>
    </source>
</evidence>
<dbReference type="AlphaFoldDB" id="A0A3D9DGH3"/>
<dbReference type="Proteomes" id="UP000257030">
    <property type="component" value="Unassembled WGS sequence"/>
</dbReference>
<dbReference type="OrthoDB" id="9801421at2"/>
<name>A0A3D9DGH3_9FLAO</name>
<dbReference type="PANTHER" id="PTHR42881">
    <property type="entry name" value="PROLYL ENDOPEPTIDASE"/>
    <property type="match status" value="1"/>
</dbReference>
<protein>
    <recommendedName>
        <fullName evidence="2">prolyl oligopeptidase</fullName>
        <ecNumber evidence="2">3.4.21.26</ecNumber>
    </recommendedName>
</protein>
<dbReference type="GO" id="GO:0005829">
    <property type="term" value="C:cytosol"/>
    <property type="evidence" value="ECO:0007669"/>
    <property type="project" value="TreeGrafter"/>
</dbReference>
<dbReference type="InterPro" id="IPR002470">
    <property type="entry name" value="Peptidase_S9A"/>
</dbReference>
<dbReference type="Pfam" id="PF00326">
    <property type="entry name" value="Peptidase_S9"/>
    <property type="match status" value="1"/>
</dbReference>
<dbReference type="InterPro" id="IPR023302">
    <property type="entry name" value="Pept_S9A_N"/>
</dbReference>
<dbReference type="InterPro" id="IPR001375">
    <property type="entry name" value="Peptidase_S9_cat"/>
</dbReference>
<keyword evidence="4" id="KW-0378">Hydrolase</keyword>
<comment type="catalytic activity">
    <reaction evidence="1">
        <text>Hydrolysis of Pro-|-Xaa &gt;&gt; Ala-|-Xaa in oligopeptides.</text>
        <dbReference type="EC" id="3.4.21.26"/>
    </reaction>
</comment>
<evidence type="ECO:0000256" key="2">
    <source>
        <dbReference type="ARBA" id="ARBA00011897"/>
    </source>
</evidence>
<reference evidence="8 9" key="1">
    <citation type="journal article" date="2010" name="Syst. Appl. Microbiol.">
        <title>Four new species of Chryseobacterium from the rhizosphere of coastal sand dune plants, Chryseobacterium elymi sp. nov., Chryseobacterium hagamense sp. nov., Chryseobacterium lathyri sp. nov. and Chryseobacterium rhizosphaerae sp. nov.</title>
        <authorList>
            <person name="Cho S.H."/>
            <person name="Lee K.S."/>
            <person name="Shin D.S."/>
            <person name="Han J.H."/>
            <person name="Park K.S."/>
            <person name="Lee C.H."/>
            <person name="Park K.H."/>
            <person name="Kim S.B."/>
        </authorList>
    </citation>
    <scope>NUCLEOTIDE SEQUENCE [LARGE SCALE GENOMIC DNA]</scope>
    <source>
        <strain evidence="8 9">KCTC 22547</strain>
    </source>
</reference>
<proteinExistence type="predicted"/>
<sequence length="730" mass="84033">MKVLFFIFYFFTISILAQKNNLAISQPVVDEYYGVKILDEYRNLENLKDSSTINWMKSQTSYTNSILNKIHKRNYYSEKRLEFDKKQGYSVSNLKITNNDKYFYLKQNAEEKIAKVYYRDGFAGEEKLLYDPTYFASLSENVNLNNKCEFIVNLISPSWNGNRLAISISEKGKEMSEVIIMEVNSKYIYPKTITNTEPGTIGGIKWLDDNSGFIYVYFPISDITSNQFNKNTQSILYVIGENPKKLHDVFSRKNNPDLKIDEDQYPIILTYNQDDKYYIGILADMDKYRRTFIIKKEDLYKGEKNWKPFYQKEDKAFNSQVLGEEIFFLSGYNSPNYKLCRTNINALDFKNPFILIQEKKDEVIKKFVITKDGIYYTTTKNGIEAKLYLYKDGKDIPIQLPYVSGNIDLQSKGKDYSDIWVTCSGWANDEQRFRYNAKTNTFSLENLVPILEYPEFSDIIVKEITVKARDGEEIPLSLIYNKNIKKDGKSPTLIDSYGSYGMSNSPYFAKGYMLWALQGGIMAIAHVRGGGEKGEKWRLGGYKETKPNTWRDLIDCTEYLINEKYTSKDKVAIWGASAGGITVGRAMTERPDLFKAVILEVGMTNAIRDEFTPNNNAKEFGTVKNPKEFKALLEMDAYHHIKKGVKYPSTYITGGINDERVTVWEPVKFAAKLMANDASNNPILLKIDFEGGHSGNVPVAQRYANLGDIFAFAFWQLGHPDYQPKESIKK</sequence>
<dbReference type="InterPro" id="IPR051167">
    <property type="entry name" value="Prolyl_oligopep/macrocyclase"/>
</dbReference>
<dbReference type="EC" id="3.4.21.26" evidence="2"/>
<dbReference type="SUPFAM" id="SSF50993">
    <property type="entry name" value="Peptidase/esterase 'gauge' domain"/>
    <property type="match status" value="1"/>
</dbReference>
<organism evidence="8 9">
    <name type="scientific">Chryseobacterium elymi</name>
    <dbReference type="NCBI Taxonomy" id="395936"/>
    <lineage>
        <taxon>Bacteria</taxon>
        <taxon>Pseudomonadati</taxon>
        <taxon>Bacteroidota</taxon>
        <taxon>Flavobacteriia</taxon>
        <taxon>Flavobacteriales</taxon>
        <taxon>Weeksellaceae</taxon>
        <taxon>Chryseobacterium group</taxon>
        <taxon>Chryseobacterium</taxon>
    </lineage>
</organism>
<feature type="domain" description="Peptidase S9A N-terminal" evidence="7">
    <location>
        <begin position="26"/>
        <end position="441"/>
    </location>
</feature>
<dbReference type="GO" id="GO:0004252">
    <property type="term" value="F:serine-type endopeptidase activity"/>
    <property type="evidence" value="ECO:0007669"/>
    <property type="project" value="UniProtKB-EC"/>
</dbReference>
<dbReference type="PANTHER" id="PTHR42881:SF2">
    <property type="entry name" value="PROLYL ENDOPEPTIDASE"/>
    <property type="match status" value="1"/>
</dbReference>
<dbReference type="Gene3D" id="3.40.50.1820">
    <property type="entry name" value="alpha/beta hydrolase"/>
    <property type="match status" value="1"/>
</dbReference>
<evidence type="ECO:0000256" key="5">
    <source>
        <dbReference type="ARBA" id="ARBA00022825"/>
    </source>
</evidence>
<dbReference type="SUPFAM" id="SSF53474">
    <property type="entry name" value="alpha/beta-Hydrolases"/>
    <property type="match status" value="1"/>
</dbReference>
<comment type="caution">
    <text evidence="8">The sequence shown here is derived from an EMBL/GenBank/DDBJ whole genome shotgun (WGS) entry which is preliminary data.</text>
</comment>
<dbReference type="EMBL" id="QNUH01000009">
    <property type="protein sequence ID" value="REC77115.1"/>
    <property type="molecule type" value="Genomic_DNA"/>
</dbReference>
<evidence type="ECO:0000256" key="4">
    <source>
        <dbReference type="ARBA" id="ARBA00022801"/>
    </source>
</evidence>
<feature type="domain" description="Peptidase S9 prolyl oligopeptidase catalytic" evidence="6">
    <location>
        <begin position="512"/>
        <end position="718"/>
    </location>
</feature>
<evidence type="ECO:0000259" key="7">
    <source>
        <dbReference type="Pfam" id="PF02897"/>
    </source>
</evidence>
<keyword evidence="9" id="KW-1185">Reference proteome</keyword>
<keyword evidence="3" id="KW-0645">Protease</keyword>
<dbReference type="Gene3D" id="2.130.10.120">
    <property type="entry name" value="Prolyl oligopeptidase, N-terminal domain"/>
    <property type="match status" value="1"/>
</dbReference>
<dbReference type="PRINTS" id="PR00862">
    <property type="entry name" value="PROLIGOPTASE"/>
</dbReference>
<accession>A0A3D9DGH3</accession>